<evidence type="ECO:0000313" key="14">
    <source>
        <dbReference type="EMBL" id="KAF5404224.1"/>
    </source>
</evidence>
<evidence type="ECO:0000256" key="1">
    <source>
        <dbReference type="ARBA" id="ARBA00002435"/>
    </source>
</evidence>
<dbReference type="GO" id="GO:0030677">
    <property type="term" value="C:ribonuclease P complex"/>
    <property type="evidence" value="ECO:0007669"/>
    <property type="project" value="InterPro"/>
</dbReference>
<comment type="similarity">
    <text evidence="3">Belongs to the eukaryotic/archaeal RNase P protein component 1 family.</text>
</comment>
<comment type="subunit">
    <text evidence="10">Component of nuclear RNase P and RNase MRP ribonucleoproteins. RNase P consists of a catalytic RNA moiety and 10 different protein chains; POP1, POP4, POP5, POP7, RPP14, RPP21, RPP25, RPP30, RPP38 and RPP40. Within the RNase P complex, POP1, POP7 and RPP25 form the 'finger' subcomplex, POP5, RPP14, RPP40 and homodimeric RPP30 form the 'palm' subcomplex, and RPP21, POP4 and RPP38 form the 'wrist' subcomplex. All subunits of the RNase P complex interact with the catalytic RNA. Several subunits of RNase P are also part of the RNase MRP complex. RNase MRP consists of a catalytic RNA moiety and about 8 protein subunits; POP1, POP7, RPP25, RPP30, RPP38, RPP40 and possibly also POP4 and POP5.</text>
</comment>
<dbReference type="SUPFAM" id="SSF101744">
    <property type="entry name" value="Rof/RNase P subunit-like"/>
    <property type="match status" value="1"/>
</dbReference>
<evidence type="ECO:0000256" key="2">
    <source>
        <dbReference type="ARBA" id="ARBA00004123"/>
    </source>
</evidence>
<dbReference type="PANTHER" id="PTHR13348:SF0">
    <property type="entry name" value="RIBONUCLEASE P PROTEIN SUBUNIT P29"/>
    <property type="match status" value="1"/>
</dbReference>
<dbReference type="PROSITE" id="PS50835">
    <property type="entry name" value="IG_LIKE"/>
    <property type="match status" value="1"/>
</dbReference>
<feature type="transmembrane region" description="Helical" evidence="11">
    <location>
        <begin position="238"/>
        <end position="259"/>
    </location>
</feature>
<feature type="chain" id="PRO_5035310572" description="Ribonuclease P protein subunit p29" evidence="12">
    <location>
        <begin position="17"/>
        <end position="609"/>
    </location>
</feature>
<protein>
    <recommendedName>
        <fullName evidence="4">Ribonuclease P protein subunit p29</fullName>
    </recommendedName>
</protein>
<dbReference type="InterPro" id="IPR023538">
    <property type="entry name" value="RNP1"/>
</dbReference>
<dbReference type="GO" id="GO:0001682">
    <property type="term" value="P:tRNA 5'-leader removal"/>
    <property type="evidence" value="ECO:0007669"/>
    <property type="project" value="InterPro"/>
</dbReference>
<dbReference type="EMBL" id="LUCH01000830">
    <property type="protein sequence ID" value="KAF5404224.1"/>
    <property type="molecule type" value="Genomic_DNA"/>
</dbReference>
<dbReference type="Pfam" id="PF01868">
    <property type="entry name" value="RNase_P-MRP_p29"/>
    <property type="match status" value="1"/>
</dbReference>
<keyword evidence="12" id="KW-0732">Signal</keyword>
<dbReference type="OrthoDB" id="124041at2759"/>
<dbReference type="InterPro" id="IPR036179">
    <property type="entry name" value="Ig-like_dom_sf"/>
</dbReference>
<dbReference type="GO" id="GO:0006364">
    <property type="term" value="P:rRNA processing"/>
    <property type="evidence" value="ECO:0007669"/>
    <property type="project" value="TreeGrafter"/>
</dbReference>
<keyword evidence="5" id="KW-0963">Cytoplasm</keyword>
<keyword evidence="11" id="KW-0812">Transmembrane</keyword>
<evidence type="ECO:0000256" key="8">
    <source>
        <dbReference type="ARBA" id="ARBA00022759"/>
    </source>
</evidence>
<dbReference type="InterPro" id="IPR007110">
    <property type="entry name" value="Ig-like_dom"/>
</dbReference>
<proteinExistence type="inferred from homology"/>
<feature type="domain" description="Ig-like" evidence="13">
    <location>
        <begin position="136"/>
        <end position="233"/>
    </location>
</feature>
<evidence type="ECO:0000256" key="10">
    <source>
        <dbReference type="ARBA" id="ARBA00046486"/>
    </source>
</evidence>
<name>A0A8J4TG60_9TREM</name>
<gene>
    <name evidence="14" type="ORF">PHET_02115</name>
</gene>
<evidence type="ECO:0000256" key="7">
    <source>
        <dbReference type="ARBA" id="ARBA00022722"/>
    </source>
</evidence>
<accession>A0A8J4TG60</accession>
<feature type="signal peptide" evidence="12">
    <location>
        <begin position="1"/>
        <end position="16"/>
    </location>
</feature>
<dbReference type="GO" id="GO:0005634">
    <property type="term" value="C:nucleus"/>
    <property type="evidence" value="ECO:0007669"/>
    <property type="project" value="UniProtKB-SubCell"/>
</dbReference>
<dbReference type="Gene3D" id="2.30.30.210">
    <property type="entry name" value="Ribonuclease P/MRP, subunit p29"/>
    <property type="match status" value="1"/>
</dbReference>
<evidence type="ECO:0000259" key="13">
    <source>
        <dbReference type="PROSITE" id="PS50835"/>
    </source>
</evidence>
<dbReference type="Proteomes" id="UP000748531">
    <property type="component" value="Unassembled WGS sequence"/>
</dbReference>
<dbReference type="GO" id="GO:0033204">
    <property type="term" value="F:ribonuclease P RNA binding"/>
    <property type="evidence" value="ECO:0007669"/>
    <property type="project" value="InterPro"/>
</dbReference>
<dbReference type="AlphaFoldDB" id="A0A8J4TG60"/>
<evidence type="ECO:0000256" key="6">
    <source>
        <dbReference type="ARBA" id="ARBA00022694"/>
    </source>
</evidence>
<dbReference type="InterPro" id="IPR002730">
    <property type="entry name" value="Rpp29/RNP1"/>
</dbReference>
<dbReference type="InterPro" id="IPR023534">
    <property type="entry name" value="Rof/RNase_P-like"/>
</dbReference>
<evidence type="ECO:0000256" key="12">
    <source>
        <dbReference type="SAM" id="SignalP"/>
    </source>
</evidence>
<evidence type="ECO:0000256" key="4">
    <source>
        <dbReference type="ARBA" id="ARBA00016225"/>
    </source>
</evidence>
<evidence type="ECO:0000256" key="5">
    <source>
        <dbReference type="ARBA" id="ARBA00022490"/>
    </source>
</evidence>
<evidence type="ECO:0000256" key="3">
    <source>
        <dbReference type="ARBA" id="ARBA00006181"/>
    </source>
</evidence>
<keyword evidence="6" id="KW-0819">tRNA processing</keyword>
<dbReference type="Gene3D" id="2.60.40.10">
    <property type="entry name" value="Immunoglobulins"/>
    <property type="match status" value="1"/>
</dbReference>
<dbReference type="InterPro" id="IPR013783">
    <property type="entry name" value="Ig-like_fold"/>
</dbReference>
<keyword evidence="11" id="KW-1133">Transmembrane helix</keyword>
<dbReference type="SMART" id="SM00538">
    <property type="entry name" value="POP4"/>
    <property type="match status" value="1"/>
</dbReference>
<keyword evidence="11" id="KW-0472">Membrane</keyword>
<dbReference type="HAMAP" id="MF_00754">
    <property type="entry name" value="RNase_P_1"/>
    <property type="match status" value="1"/>
</dbReference>
<dbReference type="GO" id="GO:0000172">
    <property type="term" value="C:ribonuclease MRP complex"/>
    <property type="evidence" value="ECO:0007669"/>
    <property type="project" value="InterPro"/>
</dbReference>
<dbReference type="InterPro" id="IPR016848">
    <property type="entry name" value="RNase_P/MRP_Rpp29-subunit"/>
</dbReference>
<dbReference type="InterPro" id="IPR036980">
    <property type="entry name" value="RNase_P/MRP_Rpp29_sf"/>
</dbReference>
<comment type="function">
    <text evidence="1">Component of ribonuclease P, a ribonucleoprotein complex that generates mature tRNA molecules by cleaving their 5'-ends.</text>
</comment>
<dbReference type="GO" id="GO:0004519">
    <property type="term" value="F:endonuclease activity"/>
    <property type="evidence" value="ECO:0007669"/>
    <property type="project" value="UniProtKB-KW"/>
</dbReference>
<dbReference type="GO" id="GO:0016787">
    <property type="term" value="F:hydrolase activity"/>
    <property type="evidence" value="ECO:0007669"/>
    <property type="project" value="UniProtKB-KW"/>
</dbReference>
<keyword evidence="15" id="KW-1185">Reference proteome</keyword>
<comment type="subcellular location">
    <subcellularLocation>
        <location evidence="2">Nucleus</location>
    </subcellularLocation>
</comment>
<reference evidence="14" key="1">
    <citation type="submission" date="2019-05" db="EMBL/GenBank/DDBJ databases">
        <title>Annotation for the trematode Paragonimus heterotremus.</title>
        <authorList>
            <person name="Choi Y.-J."/>
        </authorList>
    </citation>
    <scope>NUCLEOTIDE SEQUENCE</scope>
    <source>
        <strain evidence="14">LC</strain>
    </source>
</reference>
<keyword evidence="9" id="KW-0378">Hydrolase</keyword>
<evidence type="ECO:0000256" key="9">
    <source>
        <dbReference type="ARBA" id="ARBA00022801"/>
    </source>
</evidence>
<sequence length="609" mass="67579">MIFLLFSLLLLSDIEASGRCRQNGMLTWHKETVNQRGISFDKLVVNRSRPVEAVFVLYTTSSDIKSVSWEHNGEPIKVDDNPNKEVHYTVEPEAGSLKVTLHIGMPTARVTGNWTITLKTADSGEHSAMCLIEAPPMLHPRMGAVRANEGNPLSFTCEVDSYPPPDEIQWKQLQESEHGSILIPVTDATFKSRDGVKNAVLEWADATNCSGFYLCTAISPRGSDSLLVEVRIKGKFAYVWPCVGIALELIVLLIIIVVYERAQAKRRKAEEQRLQLKEKEAALKSCNTLGLCSPKTRTAVLPPVAGSNLVVYSSSEPMKFRQRKSSKIKDAEQSGSSTDTLSTSEFVRQFVRRHVAPSQRAQSDIPLRPGSFRATYNLNLMPQSTKLIRNKTTSTTQPRPNSSLPVRQRSVGKRHLTGVAKTAYRPAEVPVHLPEDLHKLWLSYMQSVVNCDRLLDAKSLSTRAGNANQTNHLELLLRMNLIGAKLRVVRSTSACLAGREGIVIMETKNLFRLALKPWFHHSSCTDGSSMRLVSVPKSGSVFLLLFTPDLESSADSHSALLLNGDHLTYRPLDRAVRKWRRPNFSVPLSDGALPSSTELSADLLDSFSS</sequence>
<evidence type="ECO:0000256" key="11">
    <source>
        <dbReference type="SAM" id="Phobius"/>
    </source>
</evidence>
<evidence type="ECO:0000313" key="15">
    <source>
        <dbReference type="Proteomes" id="UP000748531"/>
    </source>
</evidence>
<organism evidence="14 15">
    <name type="scientific">Paragonimus heterotremus</name>
    <dbReference type="NCBI Taxonomy" id="100268"/>
    <lineage>
        <taxon>Eukaryota</taxon>
        <taxon>Metazoa</taxon>
        <taxon>Spiralia</taxon>
        <taxon>Lophotrochozoa</taxon>
        <taxon>Platyhelminthes</taxon>
        <taxon>Trematoda</taxon>
        <taxon>Digenea</taxon>
        <taxon>Plagiorchiida</taxon>
        <taxon>Troglotremata</taxon>
        <taxon>Troglotrematidae</taxon>
        <taxon>Paragonimus</taxon>
    </lineage>
</organism>
<dbReference type="PANTHER" id="PTHR13348">
    <property type="entry name" value="RIBONUCLEASE P SUBUNIT P29"/>
    <property type="match status" value="1"/>
</dbReference>
<comment type="caution">
    <text evidence="14">The sequence shown here is derived from an EMBL/GenBank/DDBJ whole genome shotgun (WGS) entry which is preliminary data.</text>
</comment>
<dbReference type="SUPFAM" id="SSF48726">
    <property type="entry name" value="Immunoglobulin"/>
    <property type="match status" value="2"/>
</dbReference>
<keyword evidence="7" id="KW-0540">Nuclease</keyword>
<keyword evidence="8" id="KW-0255">Endonuclease</keyword>